<keyword evidence="5" id="KW-0472">Membrane</keyword>
<keyword evidence="5" id="KW-1133">Transmembrane helix</keyword>
<evidence type="ECO:0000256" key="1">
    <source>
        <dbReference type="ARBA" id="ARBA00004173"/>
    </source>
</evidence>
<proteinExistence type="inferred from homology"/>
<evidence type="ECO:0000313" key="6">
    <source>
        <dbReference type="EMBL" id="GFS46623.1"/>
    </source>
</evidence>
<comment type="caution">
    <text evidence="6">The sequence shown here is derived from an EMBL/GenBank/DDBJ whole genome shotgun (WGS) entry which is preliminary data.</text>
</comment>
<keyword evidence="3" id="KW-0809">Transit peptide</keyword>
<dbReference type="GO" id="GO:0005739">
    <property type="term" value="C:mitochondrion"/>
    <property type="evidence" value="ECO:0007669"/>
    <property type="project" value="UniProtKB-SubCell"/>
</dbReference>
<organism evidence="6 7">
    <name type="scientific">Trichonephila inaurata madagascariensis</name>
    <dbReference type="NCBI Taxonomy" id="2747483"/>
    <lineage>
        <taxon>Eukaryota</taxon>
        <taxon>Metazoa</taxon>
        <taxon>Ecdysozoa</taxon>
        <taxon>Arthropoda</taxon>
        <taxon>Chelicerata</taxon>
        <taxon>Arachnida</taxon>
        <taxon>Araneae</taxon>
        <taxon>Araneomorphae</taxon>
        <taxon>Entelegynae</taxon>
        <taxon>Araneoidea</taxon>
        <taxon>Nephilidae</taxon>
        <taxon>Trichonephila</taxon>
        <taxon>Trichonephila inaurata</taxon>
    </lineage>
</organism>
<evidence type="ECO:0000256" key="5">
    <source>
        <dbReference type="SAM" id="Phobius"/>
    </source>
</evidence>
<dbReference type="Pfam" id="PF15786">
    <property type="entry name" value="PET117"/>
    <property type="match status" value="1"/>
</dbReference>
<dbReference type="InterPro" id="IPR031568">
    <property type="entry name" value="Pet117"/>
</dbReference>
<comment type="subcellular location">
    <subcellularLocation>
        <location evidence="1">Mitochondrion</location>
    </subcellularLocation>
</comment>
<evidence type="ECO:0000313" key="7">
    <source>
        <dbReference type="Proteomes" id="UP000886998"/>
    </source>
</evidence>
<dbReference type="PANTHER" id="PTHR28163:SF1">
    <property type="entry name" value="PROTEIN PET117 HOMOLOG, MITOCHONDRIAL"/>
    <property type="match status" value="1"/>
</dbReference>
<evidence type="ECO:0000256" key="3">
    <source>
        <dbReference type="ARBA" id="ARBA00022946"/>
    </source>
</evidence>
<sequence length="105" mass="11888">MRTADLDCKINNALRSNNATHLKEIVVLNFVVDQLYKNMSSRAKFSLLGACGAAALMVWYVHMKQEWEREKMHQGVLKDIERQELKKAQLGLPLGSDTNKPSSTL</sequence>
<dbReference type="PANTHER" id="PTHR28163">
    <property type="entry name" value="PROTEIN PET117 HOMOLOG, MITOCHONDRIAL"/>
    <property type="match status" value="1"/>
</dbReference>
<feature type="transmembrane region" description="Helical" evidence="5">
    <location>
        <begin position="45"/>
        <end position="62"/>
    </location>
</feature>
<dbReference type="Proteomes" id="UP000886998">
    <property type="component" value="Unassembled WGS sequence"/>
</dbReference>
<comment type="similarity">
    <text evidence="2">Belongs to the PET117 family.</text>
</comment>
<protein>
    <submittedName>
        <fullName evidence="6">Pet117-like protein</fullName>
    </submittedName>
</protein>
<dbReference type="EMBL" id="BMAV01026025">
    <property type="protein sequence ID" value="GFS46623.1"/>
    <property type="molecule type" value="Genomic_DNA"/>
</dbReference>
<reference evidence="6" key="1">
    <citation type="submission" date="2020-08" db="EMBL/GenBank/DDBJ databases">
        <title>Multicomponent nature underlies the extraordinary mechanical properties of spider dragline silk.</title>
        <authorList>
            <person name="Kono N."/>
            <person name="Nakamura H."/>
            <person name="Mori M."/>
            <person name="Yoshida Y."/>
            <person name="Ohtoshi R."/>
            <person name="Malay A.D."/>
            <person name="Moran D.A.P."/>
            <person name="Tomita M."/>
            <person name="Numata K."/>
            <person name="Arakawa K."/>
        </authorList>
    </citation>
    <scope>NUCLEOTIDE SEQUENCE</scope>
</reference>
<evidence type="ECO:0000256" key="2">
    <source>
        <dbReference type="ARBA" id="ARBA00008197"/>
    </source>
</evidence>
<keyword evidence="7" id="KW-1185">Reference proteome</keyword>
<name>A0A8X6IK60_9ARAC</name>
<dbReference type="AlphaFoldDB" id="A0A8X6IK60"/>
<dbReference type="GO" id="GO:0033617">
    <property type="term" value="P:mitochondrial respiratory chain complex IV assembly"/>
    <property type="evidence" value="ECO:0007669"/>
    <property type="project" value="TreeGrafter"/>
</dbReference>
<accession>A0A8X6IK60</accession>
<dbReference type="OrthoDB" id="6436783at2759"/>
<keyword evidence="5" id="KW-0812">Transmembrane</keyword>
<evidence type="ECO:0000256" key="4">
    <source>
        <dbReference type="ARBA" id="ARBA00023128"/>
    </source>
</evidence>
<gene>
    <name evidence="6" type="primary">NCL1_37715</name>
    <name evidence="6" type="ORF">TNIN_184151</name>
</gene>
<keyword evidence="4" id="KW-0496">Mitochondrion</keyword>